<dbReference type="RefSeq" id="WP_044822887.1">
    <property type="nucleotide sequence ID" value="NZ_CP009687.1"/>
</dbReference>
<dbReference type="FunFam" id="3.30.565.10:FF:000003">
    <property type="entry name" value="DNA mismatch repair endonuclease MutL"/>
    <property type="match status" value="1"/>
</dbReference>
<evidence type="ECO:0000256" key="3">
    <source>
        <dbReference type="ARBA" id="ARBA00023204"/>
    </source>
</evidence>
<dbReference type="SMART" id="SM01340">
    <property type="entry name" value="DNA_mis_repair"/>
    <property type="match status" value="1"/>
</dbReference>
<dbReference type="GO" id="GO:0030983">
    <property type="term" value="F:mismatched DNA binding"/>
    <property type="evidence" value="ECO:0007669"/>
    <property type="project" value="InterPro"/>
</dbReference>
<evidence type="ECO:0000256" key="2">
    <source>
        <dbReference type="ARBA" id="ARBA00022763"/>
    </source>
</evidence>
<dbReference type="Pfam" id="PF13589">
    <property type="entry name" value="HATPase_c_3"/>
    <property type="match status" value="1"/>
</dbReference>
<dbReference type="InterPro" id="IPR038973">
    <property type="entry name" value="MutL/Mlh/Pms-like"/>
</dbReference>
<dbReference type="Proteomes" id="UP000035704">
    <property type="component" value="Chromosome"/>
</dbReference>
<dbReference type="GO" id="GO:0006298">
    <property type="term" value="P:mismatch repair"/>
    <property type="evidence" value="ECO:0007669"/>
    <property type="project" value="UniProtKB-UniRule"/>
</dbReference>
<dbReference type="CDD" id="cd00782">
    <property type="entry name" value="MutL_Trans"/>
    <property type="match status" value="1"/>
</dbReference>
<dbReference type="OrthoDB" id="9763467at2"/>
<comment type="function">
    <text evidence="4">This protein is involved in the repair of mismatches in DNA. It is required for dam-dependent methyl-directed DNA mismatch repair. May act as a 'molecular matchmaker', a protein that promotes the formation of a stable complex between two or more DNA-binding proteins in an ATP-dependent manner without itself being part of a final effector complex.</text>
</comment>
<sequence length="619" mass="70408">MQKAIKLLDNLTINKIAAGEVVEGPQSVVKELIENAIDAGATNIVVEIKEGGQKFIRVTDNGAGIYEEDVAAAFMRHATSKIQYLEDLNAVLTLGFRGEALASIAAVSQIQMVTKPRDQLHGISIDMVAGNITNKKQVGCPDGTTIIIKNLFFNTPARLKFMKTPQSDTTKIGEIMSRLALSQPHIAFKYINNNNIMFTTSGANHLDQTILSILDKELFKSLIPIKAEKQDMALEGYISQPTYVRGNRNYEIVFVNGRYIKSKFLYRSIEEAYKEKLPINKFPVCILNLKIHPSFIDINVHPTKTEIKFHKEEVVYDLIYHSISSSLVKSTLVPKLLLQNKQKSPTVDTTFLNPPLRENKSIYSTHNNNKPNSLQISFEEKEDKYEVNAEKPVIPTIKSASSTLQKDFVSLQEDELHLETTQENFLGSLLNNYKVIGQLFDTYVIIEKDLCMYLIDQHAAHERLVYNKMLQAFHRDQVPTQSLLAPNVLELSHEDFLFITQYIDGFKKLGFNIEIFGNNTILIREVPLIMGTPRDFDFILKIIDELKQDHLNEDYFNETIIRKSCREAIKAMDKLHVSEINALIKDLSTIKPPLTCPHGRPILLSLTKYEIEKHFKRIQ</sequence>
<accession>A0A0D8IFN0</accession>
<dbReference type="InterPro" id="IPR002099">
    <property type="entry name" value="MutL/Mlh/PMS"/>
</dbReference>
<dbReference type="HAMAP" id="MF_00149">
    <property type="entry name" value="DNA_mis_repair"/>
    <property type="match status" value="1"/>
</dbReference>
<dbReference type="Gene3D" id="3.30.565.10">
    <property type="entry name" value="Histidine kinase-like ATPase, C-terminal domain"/>
    <property type="match status" value="1"/>
</dbReference>
<evidence type="ECO:0000313" key="6">
    <source>
        <dbReference type="Proteomes" id="UP000035704"/>
    </source>
</evidence>
<dbReference type="EMBL" id="CP009687">
    <property type="protein sequence ID" value="AKL95386.1"/>
    <property type="molecule type" value="Genomic_DNA"/>
</dbReference>
<organism evidence="5 6">
    <name type="scientific">Clostridium aceticum</name>
    <dbReference type="NCBI Taxonomy" id="84022"/>
    <lineage>
        <taxon>Bacteria</taxon>
        <taxon>Bacillati</taxon>
        <taxon>Bacillota</taxon>
        <taxon>Clostridia</taxon>
        <taxon>Eubacteriales</taxon>
        <taxon>Clostridiaceae</taxon>
        <taxon>Clostridium</taxon>
    </lineage>
</organism>
<dbReference type="InterPro" id="IPR013507">
    <property type="entry name" value="DNA_mismatch_S5_2-like"/>
</dbReference>
<evidence type="ECO:0000256" key="4">
    <source>
        <dbReference type="HAMAP-Rule" id="MF_00149"/>
    </source>
</evidence>
<dbReference type="InterPro" id="IPR014721">
    <property type="entry name" value="Ribsml_uS5_D2-typ_fold_subgr"/>
</dbReference>
<gene>
    <name evidence="4 5" type="primary">mutL</name>
    <name evidence="5" type="ORF">CACET_c19380</name>
</gene>
<keyword evidence="2 4" id="KW-0227">DNA damage</keyword>
<dbReference type="InterPro" id="IPR014790">
    <property type="entry name" value="MutL_C"/>
</dbReference>
<dbReference type="CDD" id="cd16926">
    <property type="entry name" value="HATPase_MutL-MLH-PMS-like"/>
    <property type="match status" value="1"/>
</dbReference>
<dbReference type="PANTHER" id="PTHR10073">
    <property type="entry name" value="DNA MISMATCH REPAIR PROTEIN MLH, PMS, MUTL"/>
    <property type="match status" value="1"/>
</dbReference>
<name>A0A0D8IFN0_9CLOT</name>
<keyword evidence="3 4" id="KW-0234">DNA repair</keyword>
<dbReference type="Gene3D" id="3.30.1370.100">
    <property type="entry name" value="MutL, C-terminal domain, regulatory subdomain"/>
    <property type="match status" value="1"/>
</dbReference>
<dbReference type="InterPro" id="IPR036890">
    <property type="entry name" value="HATPase_C_sf"/>
</dbReference>
<dbReference type="InterPro" id="IPR037198">
    <property type="entry name" value="MutL_C_sf"/>
</dbReference>
<dbReference type="GO" id="GO:0016887">
    <property type="term" value="F:ATP hydrolysis activity"/>
    <property type="evidence" value="ECO:0007669"/>
    <property type="project" value="InterPro"/>
</dbReference>
<protein>
    <recommendedName>
        <fullName evidence="4">DNA mismatch repair protein MutL</fullName>
    </recommendedName>
</protein>
<dbReference type="NCBIfam" id="TIGR00585">
    <property type="entry name" value="mutl"/>
    <property type="match status" value="1"/>
</dbReference>
<dbReference type="AlphaFoldDB" id="A0A0D8IFN0"/>
<keyword evidence="6" id="KW-1185">Reference proteome</keyword>
<dbReference type="Pfam" id="PF01119">
    <property type="entry name" value="DNA_mis_repair"/>
    <property type="match status" value="1"/>
</dbReference>
<reference evidence="5 6" key="1">
    <citation type="submission" date="2014-10" db="EMBL/GenBank/DDBJ databases">
        <title>Genome sequence of Clostridium aceticum DSM 1496.</title>
        <authorList>
            <person name="Poehlein A."/>
            <person name="Schiel-Bengelsdorf B."/>
            <person name="Gottschalk G."/>
            <person name="Duerre P."/>
            <person name="Daniel R."/>
        </authorList>
    </citation>
    <scope>NUCLEOTIDE SEQUENCE [LARGE SCALE GENOMIC DNA]</scope>
    <source>
        <strain evidence="5 6">DSM 1496</strain>
    </source>
</reference>
<dbReference type="InterPro" id="IPR020667">
    <property type="entry name" value="DNA_mismatch_repair_MutL"/>
</dbReference>
<dbReference type="Pfam" id="PF08676">
    <property type="entry name" value="MutL_C"/>
    <property type="match status" value="1"/>
</dbReference>
<dbReference type="InterPro" id="IPR042120">
    <property type="entry name" value="MutL_C_dimsub"/>
</dbReference>
<evidence type="ECO:0000256" key="1">
    <source>
        <dbReference type="ARBA" id="ARBA00006082"/>
    </source>
</evidence>
<dbReference type="PANTHER" id="PTHR10073:SF12">
    <property type="entry name" value="DNA MISMATCH REPAIR PROTEIN MLH1"/>
    <property type="match status" value="1"/>
</dbReference>
<dbReference type="SUPFAM" id="SSF118116">
    <property type="entry name" value="DNA mismatch repair protein MutL"/>
    <property type="match status" value="1"/>
</dbReference>
<comment type="similarity">
    <text evidence="1 4">Belongs to the DNA mismatch repair MutL/HexB family.</text>
</comment>
<dbReference type="SUPFAM" id="SSF54211">
    <property type="entry name" value="Ribosomal protein S5 domain 2-like"/>
    <property type="match status" value="1"/>
</dbReference>
<dbReference type="PROSITE" id="PS00058">
    <property type="entry name" value="DNA_MISMATCH_REPAIR_1"/>
    <property type="match status" value="1"/>
</dbReference>
<dbReference type="SUPFAM" id="SSF55874">
    <property type="entry name" value="ATPase domain of HSP90 chaperone/DNA topoisomerase II/histidine kinase"/>
    <property type="match status" value="1"/>
</dbReference>
<dbReference type="KEGG" id="cace:CACET_c19380"/>
<dbReference type="Gene3D" id="3.30.230.10">
    <property type="match status" value="1"/>
</dbReference>
<dbReference type="InterPro" id="IPR020568">
    <property type="entry name" value="Ribosomal_Su5_D2-typ_SF"/>
</dbReference>
<dbReference type="PATRIC" id="fig|84022.5.peg.37"/>
<dbReference type="GO" id="GO:0032300">
    <property type="term" value="C:mismatch repair complex"/>
    <property type="evidence" value="ECO:0007669"/>
    <property type="project" value="InterPro"/>
</dbReference>
<proteinExistence type="inferred from homology"/>
<dbReference type="InterPro" id="IPR042121">
    <property type="entry name" value="MutL_C_regsub"/>
</dbReference>
<dbReference type="GO" id="GO:0140664">
    <property type="term" value="F:ATP-dependent DNA damage sensor activity"/>
    <property type="evidence" value="ECO:0007669"/>
    <property type="project" value="InterPro"/>
</dbReference>
<dbReference type="InterPro" id="IPR014762">
    <property type="entry name" value="DNA_mismatch_repair_CS"/>
</dbReference>
<evidence type="ECO:0000313" key="5">
    <source>
        <dbReference type="EMBL" id="AKL95386.1"/>
    </source>
</evidence>
<dbReference type="SMART" id="SM00853">
    <property type="entry name" value="MutL_C"/>
    <property type="match status" value="1"/>
</dbReference>
<dbReference type="Gene3D" id="3.30.1540.20">
    <property type="entry name" value="MutL, C-terminal domain, dimerisation subdomain"/>
    <property type="match status" value="1"/>
</dbReference>
<dbReference type="STRING" id="84022.CACET_c19380"/>
<dbReference type="GO" id="GO:0005524">
    <property type="term" value="F:ATP binding"/>
    <property type="evidence" value="ECO:0007669"/>
    <property type="project" value="InterPro"/>
</dbReference>